<dbReference type="AlphaFoldDB" id="W2TN46"/>
<evidence type="ECO:0000256" key="1">
    <source>
        <dbReference type="SAM" id="MobiDB-lite"/>
    </source>
</evidence>
<protein>
    <submittedName>
        <fullName evidence="2">Uncharacterized protein</fullName>
    </submittedName>
</protein>
<organism evidence="2 3">
    <name type="scientific">Necator americanus</name>
    <name type="common">Human hookworm</name>
    <dbReference type="NCBI Taxonomy" id="51031"/>
    <lineage>
        <taxon>Eukaryota</taxon>
        <taxon>Metazoa</taxon>
        <taxon>Ecdysozoa</taxon>
        <taxon>Nematoda</taxon>
        <taxon>Chromadorea</taxon>
        <taxon>Rhabditida</taxon>
        <taxon>Rhabditina</taxon>
        <taxon>Rhabditomorpha</taxon>
        <taxon>Strongyloidea</taxon>
        <taxon>Ancylostomatidae</taxon>
        <taxon>Bunostominae</taxon>
        <taxon>Necator</taxon>
    </lineage>
</organism>
<feature type="region of interest" description="Disordered" evidence="1">
    <location>
        <begin position="38"/>
        <end position="83"/>
    </location>
</feature>
<name>W2TN46_NECAM</name>
<dbReference type="Proteomes" id="UP000053676">
    <property type="component" value="Unassembled WGS sequence"/>
</dbReference>
<keyword evidence="3" id="KW-1185">Reference proteome</keyword>
<accession>W2TN46</accession>
<reference evidence="3" key="1">
    <citation type="journal article" date="2014" name="Nat. Genet.">
        <title>Genome of the human hookworm Necator americanus.</title>
        <authorList>
            <person name="Tang Y.T."/>
            <person name="Gao X."/>
            <person name="Rosa B.A."/>
            <person name="Abubucker S."/>
            <person name="Hallsworth-Pepin K."/>
            <person name="Martin J."/>
            <person name="Tyagi R."/>
            <person name="Heizer E."/>
            <person name="Zhang X."/>
            <person name="Bhonagiri-Palsikar V."/>
            <person name="Minx P."/>
            <person name="Warren W.C."/>
            <person name="Wang Q."/>
            <person name="Zhan B."/>
            <person name="Hotez P.J."/>
            <person name="Sternberg P.W."/>
            <person name="Dougall A."/>
            <person name="Gaze S.T."/>
            <person name="Mulvenna J."/>
            <person name="Sotillo J."/>
            <person name="Ranganathan S."/>
            <person name="Rabelo E.M."/>
            <person name="Wilson R.K."/>
            <person name="Felgner P.L."/>
            <person name="Bethony J."/>
            <person name="Hawdon J.M."/>
            <person name="Gasser R.B."/>
            <person name="Loukas A."/>
            <person name="Mitreva M."/>
        </authorList>
    </citation>
    <scope>NUCLEOTIDE SEQUENCE [LARGE SCALE GENOMIC DNA]</scope>
</reference>
<dbReference type="KEGG" id="nai:NECAME_17550"/>
<dbReference type="EMBL" id="KI658274">
    <property type="protein sequence ID" value="ETN83193.1"/>
    <property type="molecule type" value="Genomic_DNA"/>
</dbReference>
<proteinExistence type="predicted"/>
<gene>
    <name evidence="2" type="ORF">NECAME_17550</name>
</gene>
<evidence type="ECO:0000313" key="2">
    <source>
        <dbReference type="EMBL" id="ETN83193.1"/>
    </source>
</evidence>
<sequence length="83" mass="9395">MRKKNCEQGWEDWWTVLGPGTNGKKKPKADKKNWIEEEFLQPGARDAKPSKPSPQEKMPEGMGAIDSTQQFPPSGIKVEKKVK</sequence>
<evidence type="ECO:0000313" key="3">
    <source>
        <dbReference type="Proteomes" id="UP000053676"/>
    </source>
</evidence>